<dbReference type="EMBL" id="LAZR01007148">
    <property type="protein sequence ID" value="KKM87144.1"/>
    <property type="molecule type" value="Genomic_DNA"/>
</dbReference>
<evidence type="ECO:0008006" key="2">
    <source>
        <dbReference type="Google" id="ProtNLM"/>
    </source>
</evidence>
<dbReference type="AlphaFoldDB" id="A0A0F9KXV8"/>
<evidence type="ECO:0000313" key="1">
    <source>
        <dbReference type="EMBL" id="KKM87144.1"/>
    </source>
</evidence>
<reference evidence="1" key="1">
    <citation type="journal article" date="2015" name="Nature">
        <title>Complex archaea that bridge the gap between prokaryotes and eukaryotes.</title>
        <authorList>
            <person name="Spang A."/>
            <person name="Saw J.H."/>
            <person name="Jorgensen S.L."/>
            <person name="Zaremba-Niedzwiedzka K."/>
            <person name="Martijn J."/>
            <person name="Lind A.E."/>
            <person name="van Eijk R."/>
            <person name="Schleper C."/>
            <person name="Guy L."/>
            <person name="Ettema T.J."/>
        </authorList>
    </citation>
    <scope>NUCLEOTIDE SEQUENCE</scope>
</reference>
<sequence>MPKVTDLQYQLEGFLIEKMDCIHTRVTKRKLDGIFLIDGDEGFGKTGISILLAKYIAWKTDREFNLDHIFFDPKELIAYINSTKKQVIIWDEAALGGLASGWQNKVQQMVIQTLMTCRSRQHIIFFNCPKFYRLNKYFVMDRAEGLIHVYSENRIDAGKVAYFKKDQLEYMMEYWTKKHKHPYKVFYRKQLRGNFIDAFKLDILSEDAYDKKKDSYTEKLLSQYSNDRYNEKLLKLQHSVYKMQGITQKEKSKCIGLGTDTISAWGKIPSKYPEIFKEVA</sequence>
<proteinExistence type="predicted"/>
<comment type="caution">
    <text evidence="1">The sequence shown here is derived from an EMBL/GenBank/DDBJ whole genome shotgun (WGS) entry which is preliminary data.</text>
</comment>
<protein>
    <recommendedName>
        <fullName evidence="2">Zona occludens toxin N-terminal domain-containing protein</fullName>
    </recommendedName>
</protein>
<gene>
    <name evidence="1" type="ORF">LCGC14_1271850</name>
</gene>
<name>A0A0F9KXV8_9ZZZZ</name>
<accession>A0A0F9KXV8</accession>
<organism evidence="1">
    <name type="scientific">marine sediment metagenome</name>
    <dbReference type="NCBI Taxonomy" id="412755"/>
    <lineage>
        <taxon>unclassified sequences</taxon>
        <taxon>metagenomes</taxon>
        <taxon>ecological metagenomes</taxon>
    </lineage>
</organism>